<dbReference type="EMBL" id="CP032624">
    <property type="protein sequence ID" value="AYG05202.1"/>
    <property type="molecule type" value="Genomic_DNA"/>
</dbReference>
<proteinExistence type="predicted"/>
<dbReference type="Proteomes" id="UP000275069">
    <property type="component" value="Chromosome"/>
</dbReference>
<evidence type="ECO:0000259" key="1">
    <source>
        <dbReference type="Pfam" id="PF10022"/>
    </source>
</evidence>
<organism evidence="2 3">
    <name type="scientific">Gryllotalpicola protaetiae</name>
    <dbReference type="NCBI Taxonomy" id="2419771"/>
    <lineage>
        <taxon>Bacteria</taxon>
        <taxon>Bacillati</taxon>
        <taxon>Actinomycetota</taxon>
        <taxon>Actinomycetes</taxon>
        <taxon>Micrococcales</taxon>
        <taxon>Microbacteriaceae</taxon>
        <taxon>Gryllotalpicola</taxon>
    </lineage>
</organism>
<keyword evidence="3" id="KW-1185">Reference proteome</keyword>
<gene>
    <name evidence="2" type="ORF">D7I44_01240</name>
</gene>
<accession>A0A387BRJ5</accession>
<dbReference type="Pfam" id="PF10022">
    <property type="entry name" value="DUF2264"/>
    <property type="match status" value="1"/>
</dbReference>
<dbReference type="PANTHER" id="PTHR35339:SF4">
    <property type="entry name" value="LINALOOL DEHYDRATASE_ISOMERASE DOMAIN-CONTAINING PROTEIN"/>
    <property type="match status" value="1"/>
</dbReference>
<dbReference type="OrthoDB" id="9813465at2"/>
<dbReference type="PANTHER" id="PTHR35339">
    <property type="entry name" value="LINALOOL DEHYDRATASE_ISOMERASE DOMAIN-CONTAINING PROTEIN"/>
    <property type="match status" value="1"/>
</dbReference>
<name>A0A387BRJ5_9MICO</name>
<feature type="domain" description="DUF2264" evidence="1">
    <location>
        <begin position="21"/>
        <end position="370"/>
    </location>
</feature>
<dbReference type="KEGG" id="gry:D7I44_01240"/>
<reference evidence="2 3" key="1">
    <citation type="submission" date="2018-09" db="EMBL/GenBank/DDBJ databases">
        <title>Genome sequencing of strain 2DFW10M-5.</title>
        <authorList>
            <person name="Heo J."/>
            <person name="Kim S.-J."/>
            <person name="Kwon S.-W."/>
        </authorList>
    </citation>
    <scope>NUCLEOTIDE SEQUENCE [LARGE SCALE GENOMIC DNA]</scope>
    <source>
        <strain evidence="2 3">2DFW10M-5</strain>
    </source>
</reference>
<sequence length="630" mass="66826">MPGLRGLPPLDLELSPHSGFTREHWVAVADRLLLALRPYFSPGRARIELPGQVSSSGRDSDGLEGFARSFLLVGFRLAGEHGADENGFLDWYRAGLITGTDPRSPERWPRLDERDQAKVEAASIALVLELTRPWLWDTLSATEQANIVGWLEGAVGAWYPDNNWVWFQAVVETFLASVGGRFAAADIEHALAFHAACSRAGGWYADSATERAFDYYSGWAMQFYPLFWASQPGTAAFGAAELAPLWRAQLGDYLADYVHLIGGDGMPVLQGRSLIYRFAAAAPLWSGAIAGVDTVSPGLLRRSASGILRAFLDRGVPGDDGLLSLGITRPWPQMAQTYSGAGSPYWAAKGFSGLALPADHPVWTAVEEPLPVERGDVRRVLRAPGWLLSGTAADGVVRLVNHGTDHEVEGTQNADPPLYARLGYSTVTVPPLGMAAVAHPVDQLATVLDASGAPAHRAGFQPLELADDGVAAIGSSRARAHWVEFEPGARDHGSGYAGRVTVGPEVAVSSAVRGAWEVRAVRVLGEPGAARAVRIAGWPIEPGAERGIRSALMPLLGAGDARTEVVAVAGRSPLADLVEVQQLTAPGTESLVVAAVGLGAELGESPQVTETEAGLRITWPDGALSELAVP</sequence>
<dbReference type="AlphaFoldDB" id="A0A387BRJ5"/>
<dbReference type="InterPro" id="IPR049349">
    <property type="entry name" value="DUF2264_N"/>
</dbReference>
<evidence type="ECO:0000313" key="2">
    <source>
        <dbReference type="EMBL" id="AYG05202.1"/>
    </source>
</evidence>
<dbReference type="InterPro" id="IPR016624">
    <property type="entry name" value="UCP014753"/>
</dbReference>
<protein>
    <submittedName>
        <fullName evidence="2">DUF2264 domain-containing protein</fullName>
    </submittedName>
</protein>
<evidence type="ECO:0000313" key="3">
    <source>
        <dbReference type="Proteomes" id="UP000275069"/>
    </source>
</evidence>